<sequence>EELEENDKLVASIPVENQQDHQSFRQEHQPIRQDHQPIRQEQKVSLAAARYALTRFPFAPFIVRLSNGNIKEKSISQDLEKYLNEQHQAEIQIASIRKSTTKCEQNEHDYLIYVKDSNSFCTLFNKQKWPQQLGGENFIFPSAPSFPPQLSLVIKNVDLRMDIK</sequence>
<organism evidence="2 3">
    <name type="scientific">Rotaria magnacalcarata</name>
    <dbReference type="NCBI Taxonomy" id="392030"/>
    <lineage>
        <taxon>Eukaryota</taxon>
        <taxon>Metazoa</taxon>
        <taxon>Spiralia</taxon>
        <taxon>Gnathifera</taxon>
        <taxon>Rotifera</taxon>
        <taxon>Eurotatoria</taxon>
        <taxon>Bdelloidea</taxon>
        <taxon>Philodinida</taxon>
        <taxon>Philodinidae</taxon>
        <taxon>Rotaria</taxon>
    </lineage>
</organism>
<reference evidence="2" key="1">
    <citation type="submission" date="2021-02" db="EMBL/GenBank/DDBJ databases">
        <authorList>
            <person name="Nowell W R."/>
        </authorList>
    </citation>
    <scope>NUCLEOTIDE SEQUENCE</scope>
</reference>
<protein>
    <submittedName>
        <fullName evidence="2">Uncharacterized protein</fullName>
    </submittedName>
</protein>
<evidence type="ECO:0000313" key="2">
    <source>
        <dbReference type="EMBL" id="CAF5073740.1"/>
    </source>
</evidence>
<feature type="non-terminal residue" evidence="2">
    <location>
        <position position="164"/>
    </location>
</feature>
<gene>
    <name evidence="2" type="ORF">BYL167_LOCUS60958</name>
</gene>
<proteinExistence type="predicted"/>
<evidence type="ECO:0000256" key="1">
    <source>
        <dbReference type="SAM" id="MobiDB-lite"/>
    </source>
</evidence>
<feature type="region of interest" description="Disordered" evidence="1">
    <location>
        <begin position="1"/>
        <end position="35"/>
    </location>
</feature>
<name>A0A8S3END3_9BILA</name>
<dbReference type="EMBL" id="CAJOBH010231617">
    <property type="protein sequence ID" value="CAF5073740.1"/>
    <property type="molecule type" value="Genomic_DNA"/>
</dbReference>
<feature type="non-terminal residue" evidence="2">
    <location>
        <position position="1"/>
    </location>
</feature>
<accession>A0A8S3END3</accession>
<comment type="caution">
    <text evidence="2">The sequence shown here is derived from an EMBL/GenBank/DDBJ whole genome shotgun (WGS) entry which is preliminary data.</text>
</comment>
<dbReference type="Proteomes" id="UP000681967">
    <property type="component" value="Unassembled WGS sequence"/>
</dbReference>
<dbReference type="AlphaFoldDB" id="A0A8S3END3"/>
<feature type="compositionally biased region" description="Basic and acidic residues" evidence="1">
    <location>
        <begin position="18"/>
        <end position="35"/>
    </location>
</feature>
<evidence type="ECO:0000313" key="3">
    <source>
        <dbReference type="Proteomes" id="UP000681967"/>
    </source>
</evidence>